<dbReference type="AlphaFoldDB" id="A0A6G0S2Q8"/>
<gene>
    <name evidence="1" type="ORF">PF008_g7351</name>
</gene>
<proteinExistence type="predicted"/>
<reference evidence="1 2" key="1">
    <citation type="submission" date="2018-09" db="EMBL/GenBank/DDBJ databases">
        <title>Genomic investigation of the strawberry pathogen Phytophthora fragariae indicates pathogenicity is determined by transcriptional variation in three key races.</title>
        <authorList>
            <person name="Adams T.M."/>
            <person name="Armitage A.D."/>
            <person name="Sobczyk M.K."/>
            <person name="Bates H.J."/>
            <person name="Dunwell J.M."/>
            <person name="Nellist C.F."/>
            <person name="Harrison R.J."/>
        </authorList>
    </citation>
    <scope>NUCLEOTIDE SEQUENCE [LARGE SCALE GENOMIC DNA]</scope>
    <source>
        <strain evidence="1 2">NOV-77</strain>
    </source>
</reference>
<evidence type="ECO:0000313" key="2">
    <source>
        <dbReference type="Proteomes" id="UP000486351"/>
    </source>
</evidence>
<name>A0A6G0S2Q8_9STRA</name>
<organism evidence="1 2">
    <name type="scientific">Phytophthora fragariae</name>
    <dbReference type="NCBI Taxonomy" id="53985"/>
    <lineage>
        <taxon>Eukaryota</taxon>
        <taxon>Sar</taxon>
        <taxon>Stramenopiles</taxon>
        <taxon>Oomycota</taxon>
        <taxon>Peronosporomycetes</taxon>
        <taxon>Peronosporales</taxon>
        <taxon>Peronosporaceae</taxon>
        <taxon>Phytophthora</taxon>
    </lineage>
</organism>
<dbReference type="EMBL" id="QXFY01000310">
    <property type="protein sequence ID" value="KAE9348409.1"/>
    <property type="molecule type" value="Genomic_DNA"/>
</dbReference>
<comment type="caution">
    <text evidence="1">The sequence shown here is derived from an EMBL/GenBank/DDBJ whole genome shotgun (WGS) entry which is preliminary data.</text>
</comment>
<sequence length="310" mass="36006">MGDAEDAQFSAFADVLARDSSYTYLMCFFHMLQNVQKKISANCRSEVLKIIYDIHFSNSEVEFLRHRDTAPMRWKDHPRTQAFSGYFEKQWLNDRYTNWHVYHTLSGNTTTNNPVEQYNKVIKRDYTLHTRTKLGMLLRLLPDCCTDESMSQRPFHKTVKVTDRLTRRARQMAQDNLLFEDNVHTTAPSFLAELQREAVVNVFSAPPRIYVESRQRREEYLAITAQMGSNCARMEVLGQPVNGWEVNIALRWCPCKYHQKFGACVHLLFALSQRNYVGSNGKRMMANRRITRGKAIAGRPRLNGPALSLQ</sequence>
<dbReference type="Proteomes" id="UP000486351">
    <property type="component" value="Unassembled WGS sequence"/>
</dbReference>
<evidence type="ECO:0000313" key="1">
    <source>
        <dbReference type="EMBL" id="KAE9348409.1"/>
    </source>
</evidence>
<protein>
    <recommendedName>
        <fullName evidence="3">SWIM-type domain-containing protein</fullName>
    </recommendedName>
</protein>
<accession>A0A6G0S2Q8</accession>
<evidence type="ECO:0008006" key="3">
    <source>
        <dbReference type="Google" id="ProtNLM"/>
    </source>
</evidence>